<sequence>MMKRIMPFAVIAIMILVVACRNTKKEDSAGTIPVQDTLGLAEYQKWKMENEVRNRLQQEQQLENAGAVAPAATSRSSASSSRSSSRSSSSRGTTYRSGGNGGDYSSGSSGTVAQAPAPQRKKGMSHTAKGAIVGAASGAIIGAVANRKNRLGGGVVGGVIGAATGAGVGAIVDKKQRQRDGY</sequence>
<evidence type="ECO:0000259" key="3">
    <source>
        <dbReference type="Pfam" id="PF13441"/>
    </source>
</evidence>
<feature type="domain" description="YMGG-like Gly-zipper" evidence="3">
    <location>
        <begin position="126"/>
        <end position="172"/>
    </location>
</feature>
<dbReference type="Proteomes" id="UP001199816">
    <property type="component" value="Unassembled WGS sequence"/>
</dbReference>
<accession>A0ABS8PK93</accession>
<evidence type="ECO:0000256" key="1">
    <source>
        <dbReference type="SAM" id="MobiDB-lite"/>
    </source>
</evidence>
<protein>
    <submittedName>
        <fullName evidence="4">YMGG-like glycine zipper-containing protein</fullName>
    </submittedName>
</protein>
<feature type="signal peptide" evidence="2">
    <location>
        <begin position="1"/>
        <end position="19"/>
    </location>
</feature>
<proteinExistence type="predicted"/>
<name>A0ABS8PK93_9BACT</name>
<dbReference type="RefSeq" id="WP_231002427.1">
    <property type="nucleotide sequence ID" value="NZ_JAJNEC010000003.1"/>
</dbReference>
<evidence type="ECO:0000313" key="5">
    <source>
        <dbReference type="Proteomes" id="UP001199816"/>
    </source>
</evidence>
<dbReference type="PROSITE" id="PS51257">
    <property type="entry name" value="PROKAR_LIPOPROTEIN"/>
    <property type="match status" value="1"/>
</dbReference>
<feature type="region of interest" description="Disordered" evidence="1">
    <location>
        <begin position="61"/>
        <end position="128"/>
    </location>
</feature>
<dbReference type="Pfam" id="PF13441">
    <property type="entry name" value="Gly-zipper_YMGG"/>
    <property type="match status" value="1"/>
</dbReference>
<reference evidence="4 5" key="1">
    <citation type="submission" date="2021-11" db="EMBL/GenBank/DDBJ databases">
        <title>Genomic of Niabella pedocola.</title>
        <authorList>
            <person name="Wu T."/>
        </authorList>
    </citation>
    <scope>NUCLEOTIDE SEQUENCE [LARGE SCALE GENOMIC DNA]</scope>
    <source>
        <strain evidence="4 5">JCM 31011</strain>
    </source>
</reference>
<organism evidence="4 5">
    <name type="scientific">Niabella pedocola</name>
    <dbReference type="NCBI Taxonomy" id="1752077"/>
    <lineage>
        <taxon>Bacteria</taxon>
        <taxon>Pseudomonadati</taxon>
        <taxon>Bacteroidota</taxon>
        <taxon>Chitinophagia</taxon>
        <taxon>Chitinophagales</taxon>
        <taxon>Chitinophagaceae</taxon>
        <taxon>Niabella</taxon>
    </lineage>
</organism>
<evidence type="ECO:0000256" key="2">
    <source>
        <dbReference type="SAM" id="SignalP"/>
    </source>
</evidence>
<feature type="compositionally biased region" description="Low complexity" evidence="1">
    <location>
        <begin position="71"/>
        <end position="97"/>
    </location>
</feature>
<keyword evidence="5" id="KW-1185">Reference proteome</keyword>
<dbReference type="InterPro" id="IPR027367">
    <property type="entry name" value="Gly-zipper_YMGG"/>
</dbReference>
<dbReference type="EMBL" id="JAJNEC010000003">
    <property type="protein sequence ID" value="MCD2421522.1"/>
    <property type="molecule type" value="Genomic_DNA"/>
</dbReference>
<comment type="caution">
    <text evidence="4">The sequence shown here is derived from an EMBL/GenBank/DDBJ whole genome shotgun (WGS) entry which is preliminary data.</text>
</comment>
<feature type="chain" id="PRO_5046426932" evidence="2">
    <location>
        <begin position="20"/>
        <end position="182"/>
    </location>
</feature>
<evidence type="ECO:0000313" key="4">
    <source>
        <dbReference type="EMBL" id="MCD2421522.1"/>
    </source>
</evidence>
<gene>
    <name evidence="4" type="ORF">LQ567_02030</name>
</gene>
<keyword evidence="2" id="KW-0732">Signal</keyword>